<dbReference type="PANTHER" id="PTHR43649">
    <property type="entry name" value="ARABINOSE-BINDING PROTEIN-RELATED"/>
    <property type="match status" value="1"/>
</dbReference>
<evidence type="ECO:0000256" key="1">
    <source>
        <dbReference type="ARBA" id="ARBA00022475"/>
    </source>
</evidence>
<dbReference type="Gene3D" id="3.40.190.10">
    <property type="entry name" value="Periplasmic binding protein-like II"/>
    <property type="match status" value="2"/>
</dbReference>
<dbReference type="PANTHER" id="PTHR43649:SF33">
    <property type="entry name" value="POLYGALACTURONAN_RHAMNOGALACTURONAN-BINDING PROTEIN YTCQ"/>
    <property type="match status" value="1"/>
</dbReference>
<dbReference type="EMBL" id="RXHU01000015">
    <property type="protein sequence ID" value="RTE10642.1"/>
    <property type="molecule type" value="Genomic_DNA"/>
</dbReference>
<comment type="caution">
    <text evidence="6">The sequence shown here is derived from an EMBL/GenBank/DDBJ whole genome shotgun (WGS) entry which is preliminary data.</text>
</comment>
<organism evidence="6 7">
    <name type="scientific">Paenibacillus whitsoniae</name>
    <dbReference type="NCBI Taxonomy" id="2496558"/>
    <lineage>
        <taxon>Bacteria</taxon>
        <taxon>Bacillati</taxon>
        <taxon>Bacillota</taxon>
        <taxon>Bacilli</taxon>
        <taxon>Bacillales</taxon>
        <taxon>Paenibacillaceae</taxon>
        <taxon>Paenibacillus</taxon>
    </lineage>
</organism>
<dbReference type="AlphaFoldDB" id="A0A430JI25"/>
<keyword evidence="3" id="KW-0472">Membrane</keyword>
<evidence type="ECO:0000256" key="5">
    <source>
        <dbReference type="ARBA" id="ARBA00023288"/>
    </source>
</evidence>
<keyword evidence="5" id="KW-0449">Lipoprotein</keyword>
<gene>
    <name evidence="6" type="ORF">EJQ19_05050</name>
</gene>
<name>A0A430JI25_9BACL</name>
<evidence type="ECO:0000256" key="2">
    <source>
        <dbReference type="ARBA" id="ARBA00022729"/>
    </source>
</evidence>
<keyword evidence="7" id="KW-1185">Reference proteome</keyword>
<dbReference type="InterPro" id="IPR050490">
    <property type="entry name" value="Bact_solute-bd_prot1"/>
</dbReference>
<dbReference type="OrthoDB" id="9787283at2"/>
<keyword evidence="1" id="KW-1003">Cell membrane</keyword>
<dbReference type="Proteomes" id="UP000276128">
    <property type="component" value="Unassembled WGS sequence"/>
</dbReference>
<protein>
    <submittedName>
        <fullName evidence="6">Extracellular solute-binding protein</fullName>
    </submittedName>
</protein>
<dbReference type="Pfam" id="PF13416">
    <property type="entry name" value="SBP_bac_8"/>
    <property type="match status" value="1"/>
</dbReference>
<dbReference type="InterPro" id="IPR006059">
    <property type="entry name" value="SBP"/>
</dbReference>
<evidence type="ECO:0000256" key="3">
    <source>
        <dbReference type="ARBA" id="ARBA00023136"/>
    </source>
</evidence>
<evidence type="ECO:0000256" key="4">
    <source>
        <dbReference type="ARBA" id="ARBA00023139"/>
    </source>
</evidence>
<accession>A0A430JI25</accession>
<sequence>MKLILNGEATMLKRKKTLTKFTTGSILIALFSSVVMAGCSVEEKGVEPKNSTPTDSAIQLPFEKPVKFRVWEPLPSTALAVMKNYSESALNKELEKRLNVTLEYIHPTEGSAKEQFNLMLASGDIPDFIVGTFGDYPGGRVKAFEDGILIDIKNEIPKYAPDLAKIYKAYPDLLMDVETESGQQFYAPFLKGDESIYTYFGGYLRKDWLNELGLQVPETIDEMHTVLKAFKEKKGAAAPLTGNVGNIKGIYFTGAWGINQDHFIENGKVVYGAIDPRFKEYAKTMVQWYKEGLLDPELATNNSKTIDAKITGNQAGATVGNTGSGLGKYLPLMKNKDPKFDLVAMPYPVLNKGDFNPFMPKDGPTTGGGAWNVTSSAKKHLKEALAFLNYGYTKEGSMLYNFGIEGVSYKMENGYPKYTELVTNNPNGQPIATMGQFYARAFKDGPFVQDKRYFEQYMALPQQQESLKTWTKYAKQVTKANKNYRGTLTPDEVSQTATKQNEINTYKDEMFLKWLMGKEDVDATWDKYVEQIKKLGIEDINKIRQGAYDRFIKKFPQALNPQSFNISDIYNK</sequence>
<keyword evidence="2" id="KW-0732">Signal</keyword>
<evidence type="ECO:0000313" key="7">
    <source>
        <dbReference type="Proteomes" id="UP000276128"/>
    </source>
</evidence>
<dbReference type="SUPFAM" id="SSF53850">
    <property type="entry name" value="Periplasmic binding protein-like II"/>
    <property type="match status" value="1"/>
</dbReference>
<proteinExistence type="predicted"/>
<evidence type="ECO:0000313" key="6">
    <source>
        <dbReference type="EMBL" id="RTE10642.1"/>
    </source>
</evidence>
<reference evidence="6 7" key="1">
    <citation type="submission" date="2018-12" db="EMBL/GenBank/DDBJ databases">
        <title>Bacillus ochoae sp. nov., Paenibacillus whitsoniae sp. nov., Paenibacillus spiritus sp. nov. Isolated from the Mars Exploration Rover during spacecraft assembly.</title>
        <authorList>
            <person name="Seuylemezian A."/>
            <person name="Vaishampayan P."/>
        </authorList>
    </citation>
    <scope>NUCLEOTIDE SEQUENCE [LARGE SCALE GENOMIC DNA]</scope>
    <source>
        <strain evidence="6 7">MER 54</strain>
    </source>
</reference>
<keyword evidence="4" id="KW-0564">Palmitate</keyword>